<gene>
    <name evidence="1" type="ORF">XPU_2930</name>
</gene>
<dbReference type="Proteomes" id="UP000019143">
    <property type="component" value="Unassembled WGS sequence"/>
</dbReference>
<proteinExistence type="predicted"/>
<protein>
    <submittedName>
        <fullName evidence="1">Flavodoxin</fullName>
    </submittedName>
</protein>
<sequence length="114" mass="12573">MSIVHLRDGVEMKPLVCRESQMAPLRAVASDTSSIIGKYQIEQVRIAFIDTTLVRILGYPKHAAPADMHQALNYGAVKLLAIESNKYIAPMRSSLTHSGCVVCLDDKFDRRAAS</sequence>
<evidence type="ECO:0000313" key="2">
    <source>
        <dbReference type="Proteomes" id="UP000019143"/>
    </source>
</evidence>
<organism evidence="1 2">
    <name type="scientific">Xanthomonas arboricola pv. pruni str. MAFF 311562</name>
    <dbReference type="NCBI Taxonomy" id="1414836"/>
    <lineage>
        <taxon>Bacteria</taxon>
        <taxon>Pseudomonadati</taxon>
        <taxon>Pseudomonadota</taxon>
        <taxon>Gammaproteobacteria</taxon>
        <taxon>Lysobacterales</taxon>
        <taxon>Lysobacteraceae</taxon>
        <taxon>Xanthomonas</taxon>
    </lineage>
</organism>
<name>W4S5I0_9XANT</name>
<comment type="caution">
    <text evidence="1">The sequence shown here is derived from an EMBL/GenBank/DDBJ whole genome shotgun (WGS) entry which is preliminary data.</text>
</comment>
<dbReference type="EMBL" id="BAVB01000297">
    <property type="protein sequence ID" value="GAE51398.1"/>
    <property type="molecule type" value="Genomic_DNA"/>
</dbReference>
<reference evidence="1 2" key="1">
    <citation type="submission" date="2014-01" db="EMBL/GenBank/DDBJ databases">
        <title>Genome sequence and analysis of Xanthomonas arboricola pv. pruni.</title>
        <authorList>
            <person name="Fujikawa T."/>
            <person name="Nakazono-Nagaoka E."/>
        </authorList>
    </citation>
    <scope>NUCLEOTIDE SEQUENCE [LARGE SCALE GENOMIC DNA]</scope>
    <source>
        <strain evidence="2">MAFF 311562</strain>
    </source>
</reference>
<accession>W4S5I0</accession>
<evidence type="ECO:0000313" key="1">
    <source>
        <dbReference type="EMBL" id="GAE51398.1"/>
    </source>
</evidence>
<dbReference type="AlphaFoldDB" id="W4S5I0"/>